<accession>A0A2W5YJU9</accession>
<name>A0A2W5YJU9_9MICO</name>
<evidence type="ECO:0000259" key="4">
    <source>
        <dbReference type="Pfam" id="PF20789"/>
    </source>
</evidence>
<gene>
    <name evidence="5" type="ORF">DNL40_02115</name>
</gene>
<dbReference type="EMBL" id="QKWH01000001">
    <property type="protein sequence ID" value="PZR55531.1"/>
    <property type="molecule type" value="Genomic_DNA"/>
</dbReference>
<dbReference type="InterPro" id="IPR049449">
    <property type="entry name" value="TesB_ACOT8-like_N"/>
</dbReference>
<dbReference type="Gene3D" id="2.40.160.210">
    <property type="entry name" value="Acyl-CoA thioesterase, double hotdog domain"/>
    <property type="match status" value="1"/>
</dbReference>
<dbReference type="Pfam" id="PF13622">
    <property type="entry name" value="4HBT_3"/>
    <property type="match status" value="1"/>
</dbReference>
<reference evidence="5 6" key="1">
    <citation type="submission" date="2018-06" db="EMBL/GenBank/DDBJ databases">
        <title>Whole genome sequencing of a novel hydrocarbon degrading bacterial strain, PW21 isolated from oil contaminated produced water sample.</title>
        <authorList>
            <person name="Nagkirti P."/>
            <person name="Shaikh A."/>
            <person name="Gowdaman V."/>
            <person name="Engineer A.E."/>
            <person name="Dagar S."/>
            <person name="Dhakephalkar P.K."/>
        </authorList>
    </citation>
    <scope>NUCLEOTIDE SEQUENCE [LARGE SCALE GENOMIC DNA]</scope>
    <source>
        <strain evidence="5 6">PW21</strain>
    </source>
</reference>
<evidence type="ECO:0000256" key="1">
    <source>
        <dbReference type="ARBA" id="ARBA00006538"/>
    </source>
</evidence>
<dbReference type="PANTHER" id="PTHR11066:SF34">
    <property type="entry name" value="ACYL-COENZYME A THIOESTERASE 8"/>
    <property type="match status" value="1"/>
</dbReference>
<proteinExistence type="inferred from homology"/>
<organism evidence="5 6">
    <name type="scientific">Xylanimonas oleitrophica</name>
    <dbReference type="NCBI Taxonomy" id="2607479"/>
    <lineage>
        <taxon>Bacteria</taxon>
        <taxon>Bacillati</taxon>
        <taxon>Actinomycetota</taxon>
        <taxon>Actinomycetes</taxon>
        <taxon>Micrococcales</taxon>
        <taxon>Promicromonosporaceae</taxon>
        <taxon>Xylanimonas</taxon>
    </lineage>
</organism>
<dbReference type="AlphaFoldDB" id="A0A2W5YJU9"/>
<keyword evidence="6" id="KW-1185">Reference proteome</keyword>
<dbReference type="Pfam" id="PF20789">
    <property type="entry name" value="4HBT_3C"/>
    <property type="match status" value="1"/>
</dbReference>
<dbReference type="CDD" id="cd03444">
    <property type="entry name" value="Thioesterase_II_repeat1"/>
    <property type="match status" value="1"/>
</dbReference>
<feature type="domain" description="Acyl-CoA thioesterase-like N-terminal HotDog" evidence="3">
    <location>
        <begin position="57"/>
        <end position="135"/>
    </location>
</feature>
<dbReference type="GO" id="GO:0047617">
    <property type="term" value="F:fatty acyl-CoA hydrolase activity"/>
    <property type="evidence" value="ECO:0007669"/>
    <property type="project" value="InterPro"/>
</dbReference>
<comment type="caution">
    <text evidence="5">The sequence shown here is derived from an EMBL/GenBank/DDBJ whole genome shotgun (WGS) entry which is preliminary data.</text>
</comment>
<dbReference type="GO" id="GO:0006637">
    <property type="term" value="P:acyl-CoA metabolic process"/>
    <property type="evidence" value="ECO:0007669"/>
    <property type="project" value="InterPro"/>
</dbReference>
<evidence type="ECO:0000259" key="3">
    <source>
        <dbReference type="Pfam" id="PF13622"/>
    </source>
</evidence>
<dbReference type="InterPro" id="IPR029069">
    <property type="entry name" value="HotDog_dom_sf"/>
</dbReference>
<dbReference type="CDD" id="cd03445">
    <property type="entry name" value="Thioesterase_II_repeat2"/>
    <property type="match status" value="1"/>
</dbReference>
<dbReference type="GO" id="GO:0009062">
    <property type="term" value="P:fatty acid catabolic process"/>
    <property type="evidence" value="ECO:0007669"/>
    <property type="project" value="TreeGrafter"/>
</dbReference>
<dbReference type="InterPro" id="IPR049450">
    <property type="entry name" value="ACOT8-like_C"/>
</dbReference>
<dbReference type="SUPFAM" id="SSF54637">
    <property type="entry name" value="Thioesterase/thiol ester dehydrase-isomerase"/>
    <property type="match status" value="2"/>
</dbReference>
<evidence type="ECO:0000313" key="5">
    <source>
        <dbReference type="EMBL" id="PZR55531.1"/>
    </source>
</evidence>
<sequence>MSQGTTPTTPDAAGTPGAAVPDALDRLLAVLDLSEVQGWGPRGEEDVWRGRSLPGLANRVYGGQVLAQAIIACGRTVEGDRLPHSMHAYFLREGALEVPIDFAVERLRDGRSFSARRTHAIQSGKPILSLTASFQTDQPGYDHARPMPGDVPAPEDVTSAFEQLGSIDHPAARWWSHDSAFELAHVGTSLYLAPDPNRTDRQMVWVRARHAVGSDDVLLHRALLAFACDQIMLEPVLRGAGRSWLDVGAGVPMASLDHTMWWHRDARVDEWLLFVQEAPTAQGGRGLGFARVYTRDGVLVASIAQEGMVRLPA</sequence>
<dbReference type="Proteomes" id="UP000248783">
    <property type="component" value="Unassembled WGS sequence"/>
</dbReference>
<dbReference type="InterPro" id="IPR003703">
    <property type="entry name" value="Acyl_CoA_thio"/>
</dbReference>
<comment type="similarity">
    <text evidence="1">Belongs to the C/M/P thioester hydrolase family.</text>
</comment>
<protein>
    <submittedName>
        <fullName evidence="5">Acyl-CoA thioesterase II</fullName>
    </submittedName>
</protein>
<dbReference type="InterPro" id="IPR042171">
    <property type="entry name" value="Acyl-CoA_hotdog"/>
</dbReference>
<feature type="domain" description="Acyl-CoA thioesterase-like C-terminal" evidence="4">
    <location>
        <begin position="175"/>
        <end position="309"/>
    </location>
</feature>
<keyword evidence="2" id="KW-0378">Hydrolase</keyword>
<dbReference type="PANTHER" id="PTHR11066">
    <property type="entry name" value="ACYL-COA THIOESTERASE"/>
    <property type="match status" value="1"/>
</dbReference>
<dbReference type="RefSeq" id="WP_111249896.1">
    <property type="nucleotide sequence ID" value="NZ_QKWH01000001.1"/>
</dbReference>
<evidence type="ECO:0000313" key="6">
    <source>
        <dbReference type="Proteomes" id="UP000248783"/>
    </source>
</evidence>
<evidence type="ECO:0000256" key="2">
    <source>
        <dbReference type="ARBA" id="ARBA00022801"/>
    </source>
</evidence>